<evidence type="ECO:0000313" key="11">
    <source>
        <dbReference type="EMBL" id="PWA05536.1"/>
    </source>
</evidence>
<feature type="transmembrane region" description="Helical" evidence="9">
    <location>
        <begin position="12"/>
        <end position="35"/>
    </location>
</feature>
<dbReference type="Pfam" id="PF04290">
    <property type="entry name" value="DctQ"/>
    <property type="match status" value="1"/>
</dbReference>
<evidence type="ECO:0000256" key="3">
    <source>
        <dbReference type="ARBA" id="ARBA00022475"/>
    </source>
</evidence>
<feature type="domain" description="Tripartite ATP-independent periplasmic transporters DctQ component" evidence="10">
    <location>
        <begin position="23"/>
        <end position="154"/>
    </location>
</feature>
<feature type="transmembrane region" description="Helical" evidence="9">
    <location>
        <begin position="127"/>
        <end position="146"/>
    </location>
</feature>
<evidence type="ECO:0000256" key="8">
    <source>
        <dbReference type="ARBA" id="ARBA00038436"/>
    </source>
</evidence>
<keyword evidence="2" id="KW-0813">Transport</keyword>
<keyword evidence="12" id="KW-1185">Reference proteome</keyword>
<keyword evidence="5 9" id="KW-0812">Transmembrane</keyword>
<reference evidence="11 12" key="1">
    <citation type="submission" date="2018-04" db="EMBL/GenBank/DDBJ databases">
        <title>Camelliibacillus theae gen. nov., sp. nov., isolated from Pu'er tea.</title>
        <authorList>
            <person name="Niu L."/>
        </authorList>
    </citation>
    <scope>NUCLEOTIDE SEQUENCE [LARGE SCALE GENOMIC DNA]</scope>
    <source>
        <strain evidence="11 12">T8</strain>
    </source>
</reference>
<dbReference type="InterPro" id="IPR055348">
    <property type="entry name" value="DctQ"/>
</dbReference>
<dbReference type="EMBL" id="QCZG01000067">
    <property type="protein sequence ID" value="PWA05536.1"/>
    <property type="molecule type" value="Genomic_DNA"/>
</dbReference>
<dbReference type="GO" id="GO:0022857">
    <property type="term" value="F:transmembrane transporter activity"/>
    <property type="evidence" value="ECO:0007669"/>
    <property type="project" value="TreeGrafter"/>
</dbReference>
<gene>
    <name evidence="11" type="ORF">DCC39_17980</name>
</gene>
<dbReference type="AlphaFoldDB" id="A0A2U1JK63"/>
<dbReference type="RefSeq" id="WP_116556266.1">
    <property type="nucleotide sequence ID" value="NZ_QCZG01000067.1"/>
</dbReference>
<keyword evidence="7 9" id="KW-0472">Membrane</keyword>
<sequence length="171" mass="19511">MKVVKWLDKNLEIFFMSFGLLVLVIIMGSQIFMRYVLNASLSWPEEISRYLFIWVAFIGISYAVKIDSHLKIDIVLEFVSRKVQVVFAVIRDLSFLIFSIFMIAGGIDVYDALASTMQTSPAMGIPFKFIYLALPVGFALTVFRIIQKYISVLRYKQPLLQNHNENIGGGV</sequence>
<dbReference type="InterPro" id="IPR007387">
    <property type="entry name" value="TRAP_DctQ"/>
</dbReference>
<comment type="caution">
    <text evidence="11">The sequence shown here is derived from an EMBL/GenBank/DDBJ whole genome shotgun (WGS) entry which is preliminary data.</text>
</comment>
<dbReference type="Proteomes" id="UP000245998">
    <property type="component" value="Unassembled WGS sequence"/>
</dbReference>
<keyword evidence="3" id="KW-1003">Cell membrane</keyword>
<dbReference type="GO" id="GO:0005886">
    <property type="term" value="C:plasma membrane"/>
    <property type="evidence" value="ECO:0007669"/>
    <property type="project" value="UniProtKB-SubCell"/>
</dbReference>
<evidence type="ECO:0000256" key="4">
    <source>
        <dbReference type="ARBA" id="ARBA00022519"/>
    </source>
</evidence>
<comment type="subcellular location">
    <subcellularLocation>
        <location evidence="1">Cell inner membrane</location>
        <topology evidence="1">Multi-pass membrane protein</topology>
    </subcellularLocation>
</comment>
<evidence type="ECO:0000256" key="6">
    <source>
        <dbReference type="ARBA" id="ARBA00022989"/>
    </source>
</evidence>
<name>A0A2U1JK63_9BACI</name>
<dbReference type="PANTHER" id="PTHR35011">
    <property type="entry name" value="2,3-DIKETO-L-GULONATE TRAP TRANSPORTER SMALL PERMEASE PROTEIN YIAM"/>
    <property type="match status" value="1"/>
</dbReference>
<proteinExistence type="inferred from homology"/>
<dbReference type="GO" id="GO:0015740">
    <property type="term" value="P:C4-dicarboxylate transport"/>
    <property type="evidence" value="ECO:0007669"/>
    <property type="project" value="TreeGrafter"/>
</dbReference>
<dbReference type="OrthoDB" id="9815614at2"/>
<keyword evidence="6 9" id="KW-1133">Transmembrane helix</keyword>
<dbReference type="PANTHER" id="PTHR35011:SF2">
    <property type="entry name" value="2,3-DIKETO-L-GULONATE TRAP TRANSPORTER SMALL PERMEASE PROTEIN YIAM"/>
    <property type="match status" value="1"/>
</dbReference>
<comment type="similarity">
    <text evidence="8">Belongs to the TRAP transporter small permease family.</text>
</comment>
<evidence type="ECO:0000313" key="12">
    <source>
        <dbReference type="Proteomes" id="UP000245998"/>
    </source>
</evidence>
<accession>A0A2U1JK63</accession>
<feature type="transmembrane region" description="Helical" evidence="9">
    <location>
        <begin position="47"/>
        <end position="64"/>
    </location>
</feature>
<feature type="transmembrane region" description="Helical" evidence="9">
    <location>
        <begin position="85"/>
        <end position="107"/>
    </location>
</feature>
<keyword evidence="4" id="KW-0997">Cell inner membrane</keyword>
<protein>
    <submittedName>
        <fullName evidence="11">TRAP transporter small permease</fullName>
    </submittedName>
</protein>
<evidence type="ECO:0000259" key="10">
    <source>
        <dbReference type="Pfam" id="PF04290"/>
    </source>
</evidence>
<evidence type="ECO:0000256" key="9">
    <source>
        <dbReference type="SAM" id="Phobius"/>
    </source>
</evidence>
<organism evidence="11 12">
    <name type="scientific">Pueribacillus theae</name>
    <dbReference type="NCBI Taxonomy" id="2171751"/>
    <lineage>
        <taxon>Bacteria</taxon>
        <taxon>Bacillati</taxon>
        <taxon>Bacillota</taxon>
        <taxon>Bacilli</taxon>
        <taxon>Bacillales</taxon>
        <taxon>Bacillaceae</taxon>
        <taxon>Pueribacillus</taxon>
    </lineage>
</organism>
<evidence type="ECO:0000256" key="7">
    <source>
        <dbReference type="ARBA" id="ARBA00023136"/>
    </source>
</evidence>
<evidence type="ECO:0000256" key="1">
    <source>
        <dbReference type="ARBA" id="ARBA00004429"/>
    </source>
</evidence>
<evidence type="ECO:0000256" key="2">
    <source>
        <dbReference type="ARBA" id="ARBA00022448"/>
    </source>
</evidence>
<evidence type="ECO:0000256" key="5">
    <source>
        <dbReference type="ARBA" id="ARBA00022692"/>
    </source>
</evidence>